<dbReference type="PANTHER" id="PTHR31181">
    <property type="entry name" value="EGG CELL-SECRETED PROTEIN 1.4"/>
    <property type="match status" value="1"/>
</dbReference>
<dbReference type="Proteomes" id="UP001396334">
    <property type="component" value="Unassembled WGS sequence"/>
</dbReference>
<evidence type="ECO:0000313" key="5">
    <source>
        <dbReference type="Proteomes" id="UP001396334"/>
    </source>
</evidence>
<sequence length="115" mass="12740">MSKGAETTICWLLLATCTAVLIRPRLAVAQLPQPGSPPDVRQCWSAVFNVKGCMWEIYRSFFTAEVGSIGPGCCKAFTTINENCWPKMFPVNPSFPTLLKDHCAHFPDDSPKSNF</sequence>
<keyword evidence="5" id="KW-1185">Reference proteome</keyword>
<evidence type="ECO:0000313" key="4">
    <source>
        <dbReference type="EMBL" id="KAK9029654.1"/>
    </source>
</evidence>
<dbReference type="Pfam" id="PF05617">
    <property type="entry name" value="Prolamin_like"/>
    <property type="match status" value="1"/>
</dbReference>
<evidence type="ECO:0000256" key="1">
    <source>
        <dbReference type="ARBA" id="ARBA00022729"/>
    </source>
</evidence>
<dbReference type="PANTHER" id="PTHR31181:SF75">
    <property type="entry name" value="EGG CELL-SECRETED-LIKE PROTEIN (DUF1278)"/>
    <property type="match status" value="1"/>
</dbReference>
<feature type="chain" id="PRO_5045085044" description="Prolamin-like domain-containing protein" evidence="2">
    <location>
        <begin position="30"/>
        <end position="115"/>
    </location>
</feature>
<gene>
    <name evidence="4" type="ORF">V6N11_026761</name>
</gene>
<dbReference type="EMBL" id="JBBPBN010000011">
    <property type="protein sequence ID" value="KAK9029654.1"/>
    <property type="molecule type" value="Genomic_DNA"/>
</dbReference>
<protein>
    <recommendedName>
        <fullName evidence="3">Prolamin-like domain-containing protein</fullName>
    </recommendedName>
</protein>
<accession>A0ABR2SWV8</accession>
<proteinExistence type="predicted"/>
<dbReference type="InterPro" id="IPR008502">
    <property type="entry name" value="Prolamin-like"/>
</dbReference>
<feature type="signal peptide" evidence="2">
    <location>
        <begin position="1"/>
        <end position="29"/>
    </location>
</feature>
<organism evidence="4 5">
    <name type="scientific">Hibiscus sabdariffa</name>
    <name type="common">roselle</name>
    <dbReference type="NCBI Taxonomy" id="183260"/>
    <lineage>
        <taxon>Eukaryota</taxon>
        <taxon>Viridiplantae</taxon>
        <taxon>Streptophyta</taxon>
        <taxon>Embryophyta</taxon>
        <taxon>Tracheophyta</taxon>
        <taxon>Spermatophyta</taxon>
        <taxon>Magnoliopsida</taxon>
        <taxon>eudicotyledons</taxon>
        <taxon>Gunneridae</taxon>
        <taxon>Pentapetalae</taxon>
        <taxon>rosids</taxon>
        <taxon>malvids</taxon>
        <taxon>Malvales</taxon>
        <taxon>Malvaceae</taxon>
        <taxon>Malvoideae</taxon>
        <taxon>Hibiscus</taxon>
    </lineage>
</organism>
<evidence type="ECO:0000256" key="2">
    <source>
        <dbReference type="SAM" id="SignalP"/>
    </source>
</evidence>
<comment type="caution">
    <text evidence="4">The sequence shown here is derived from an EMBL/GenBank/DDBJ whole genome shotgun (WGS) entry which is preliminary data.</text>
</comment>
<reference evidence="4 5" key="1">
    <citation type="journal article" date="2024" name="G3 (Bethesda)">
        <title>Genome assembly of Hibiscus sabdariffa L. provides insights into metabolisms of medicinal natural products.</title>
        <authorList>
            <person name="Kim T."/>
        </authorList>
    </citation>
    <scope>NUCLEOTIDE SEQUENCE [LARGE SCALE GENOMIC DNA]</scope>
    <source>
        <strain evidence="4">TK-2024</strain>
        <tissue evidence="4">Old leaves</tissue>
    </source>
</reference>
<keyword evidence="1 2" id="KW-0732">Signal</keyword>
<name>A0ABR2SWV8_9ROSI</name>
<evidence type="ECO:0000259" key="3">
    <source>
        <dbReference type="Pfam" id="PF05617"/>
    </source>
</evidence>
<feature type="domain" description="Prolamin-like" evidence="3">
    <location>
        <begin position="42"/>
        <end position="103"/>
    </location>
</feature>